<dbReference type="SUPFAM" id="SSF51735">
    <property type="entry name" value="NAD(P)-binding Rossmann-fold domains"/>
    <property type="match status" value="1"/>
</dbReference>
<dbReference type="InterPro" id="IPR036291">
    <property type="entry name" value="NAD(P)-bd_dom_sf"/>
</dbReference>
<protein>
    <submittedName>
        <fullName evidence="1">3-beta hydroxysteroid dehydrogenase</fullName>
    </submittedName>
</protein>
<dbReference type="Gene3D" id="3.40.50.720">
    <property type="entry name" value="NAD(P)-binding Rossmann-like Domain"/>
    <property type="match status" value="1"/>
</dbReference>
<dbReference type="Pfam" id="PF13561">
    <property type="entry name" value="adh_short_C2"/>
    <property type="match status" value="1"/>
</dbReference>
<proteinExistence type="predicted"/>
<name>A0A2W2B8B4_9ACTN</name>
<dbReference type="AlphaFoldDB" id="A0A2W2B8B4"/>
<reference evidence="1 2" key="1">
    <citation type="submission" date="2018-01" db="EMBL/GenBank/DDBJ databases">
        <title>Draft genome sequence of Salinispora sp. 13K206.</title>
        <authorList>
            <person name="Sahin N."/>
            <person name="Saygin H."/>
            <person name="Ay H."/>
        </authorList>
    </citation>
    <scope>NUCLEOTIDE SEQUENCE [LARGE SCALE GENOMIC DNA]</scope>
    <source>
        <strain evidence="1 2">13K206</strain>
    </source>
</reference>
<evidence type="ECO:0000313" key="2">
    <source>
        <dbReference type="Proteomes" id="UP000248749"/>
    </source>
</evidence>
<evidence type="ECO:0000313" key="1">
    <source>
        <dbReference type="EMBL" id="PZF81370.1"/>
    </source>
</evidence>
<accession>A0A2W2B8B4</accession>
<organism evidence="1 2">
    <name type="scientific">Micromonospora deserti</name>
    <dbReference type="NCBI Taxonomy" id="2070366"/>
    <lineage>
        <taxon>Bacteria</taxon>
        <taxon>Bacillati</taxon>
        <taxon>Actinomycetota</taxon>
        <taxon>Actinomycetes</taxon>
        <taxon>Micromonosporales</taxon>
        <taxon>Micromonosporaceae</taxon>
        <taxon>Micromonospora</taxon>
    </lineage>
</organism>
<dbReference type="InterPro" id="IPR002347">
    <property type="entry name" value="SDR_fam"/>
</dbReference>
<keyword evidence="2" id="KW-1185">Reference proteome</keyword>
<dbReference type="EMBL" id="POUB01000577">
    <property type="protein sequence ID" value="PZF81370.1"/>
    <property type="molecule type" value="Genomic_DNA"/>
</dbReference>
<dbReference type="OrthoDB" id="3542748at2"/>
<dbReference type="Proteomes" id="UP000248749">
    <property type="component" value="Unassembled WGS sequence"/>
</dbReference>
<gene>
    <name evidence="1" type="ORF">C1I99_31910</name>
</gene>
<comment type="caution">
    <text evidence="1">The sequence shown here is derived from an EMBL/GenBank/DDBJ whole genome shotgun (WGS) entry which is preliminary data.</text>
</comment>
<feature type="non-terminal residue" evidence="1">
    <location>
        <position position="1"/>
    </location>
</feature>
<sequence>SVAPYVTQRLKTPMGRMGEPDDIAWICVYLASEESKFATGAEFVIDGGYTAQ</sequence>